<dbReference type="EMBL" id="JBBUKT010000005">
    <property type="protein sequence ID" value="MEK7951623.1"/>
    <property type="molecule type" value="Genomic_DNA"/>
</dbReference>
<keyword evidence="1" id="KW-0812">Transmembrane</keyword>
<name>A0ABU9AVM3_9BACT</name>
<organism evidence="2 3">
    <name type="scientific">Luteolibacter soli</name>
    <dbReference type="NCBI Taxonomy" id="3135280"/>
    <lineage>
        <taxon>Bacteria</taxon>
        <taxon>Pseudomonadati</taxon>
        <taxon>Verrucomicrobiota</taxon>
        <taxon>Verrucomicrobiia</taxon>
        <taxon>Verrucomicrobiales</taxon>
        <taxon>Verrucomicrobiaceae</taxon>
        <taxon>Luteolibacter</taxon>
    </lineage>
</organism>
<dbReference type="RefSeq" id="WP_341405264.1">
    <property type="nucleotide sequence ID" value="NZ_JBBUKT010000005.1"/>
</dbReference>
<reference evidence="2 3" key="1">
    <citation type="submission" date="2024-04" db="EMBL/GenBank/DDBJ databases">
        <title>Luteolibacter sp. isolated from soil.</title>
        <authorList>
            <person name="An J."/>
        </authorList>
    </citation>
    <scope>NUCLEOTIDE SEQUENCE [LARGE SCALE GENOMIC DNA]</scope>
    <source>
        <strain evidence="2 3">Y139</strain>
    </source>
</reference>
<proteinExistence type="predicted"/>
<dbReference type="Proteomes" id="UP001371305">
    <property type="component" value="Unassembled WGS sequence"/>
</dbReference>
<keyword evidence="1" id="KW-0472">Membrane</keyword>
<evidence type="ECO:0000313" key="2">
    <source>
        <dbReference type="EMBL" id="MEK7951623.1"/>
    </source>
</evidence>
<keyword evidence="1" id="KW-1133">Transmembrane helix</keyword>
<accession>A0ABU9AVM3</accession>
<keyword evidence="3" id="KW-1185">Reference proteome</keyword>
<gene>
    <name evidence="2" type="ORF">WKV53_13990</name>
</gene>
<evidence type="ECO:0000313" key="3">
    <source>
        <dbReference type="Proteomes" id="UP001371305"/>
    </source>
</evidence>
<protein>
    <submittedName>
        <fullName evidence="2">Uncharacterized protein</fullName>
    </submittedName>
</protein>
<sequence>MHRSRLFLLGLPALIFLTWIWLGTRPFLGWAQYGTPPFLILAGTDTGTYRLALTRPLSSNIHFAITGLRRDTSWNEPPAPLFPQAIAWQSEQTHIRHSTELRLAHWFVLALYLPAWLTTTALWHRRKRHLLDTGSATPP</sequence>
<evidence type="ECO:0000256" key="1">
    <source>
        <dbReference type="SAM" id="Phobius"/>
    </source>
</evidence>
<comment type="caution">
    <text evidence="2">The sequence shown here is derived from an EMBL/GenBank/DDBJ whole genome shotgun (WGS) entry which is preliminary data.</text>
</comment>
<feature type="transmembrane region" description="Helical" evidence="1">
    <location>
        <begin position="103"/>
        <end position="123"/>
    </location>
</feature>